<keyword evidence="3" id="KW-1185">Reference proteome</keyword>
<dbReference type="KEGG" id="cbar:PATL70BA_1008"/>
<dbReference type="SMART" id="SM00732">
    <property type="entry name" value="YqgFc"/>
    <property type="match status" value="1"/>
</dbReference>
<proteinExistence type="predicted"/>
<dbReference type="InterPro" id="IPR050437">
    <property type="entry name" value="Ribos_protein_bS1-like"/>
</dbReference>
<dbReference type="InterPro" id="IPR023319">
    <property type="entry name" value="Tex-like_HTH_dom_sf"/>
</dbReference>
<feature type="domain" description="S1 motif" evidence="1">
    <location>
        <begin position="642"/>
        <end position="711"/>
    </location>
</feature>
<dbReference type="Pfam" id="PF09371">
    <property type="entry name" value="Tex_N"/>
    <property type="match status" value="1"/>
</dbReference>
<dbReference type="Gene3D" id="2.40.50.140">
    <property type="entry name" value="Nucleic acid-binding proteins"/>
    <property type="match status" value="1"/>
</dbReference>
<dbReference type="PANTHER" id="PTHR10724:SF10">
    <property type="entry name" value="S1 RNA-BINDING DOMAIN-CONTAINING PROTEIN 1"/>
    <property type="match status" value="1"/>
</dbReference>
<dbReference type="GO" id="GO:0006412">
    <property type="term" value="P:translation"/>
    <property type="evidence" value="ECO:0007669"/>
    <property type="project" value="TreeGrafter"/>
</dbReference>
<dbReference type="FunFam" id="3.30.420.140:FF:000001">
    <property type="entry name" value="RNA-binding transcriptional accessory protein"/>
    <property type="match status" value="1"/>
</dbReference>
<dbReference type="GO" id="GO:0004386">
    <property type="term" value="F:helicase activity"/>
    <property type="evidence" value="ECO:0007669"/>
    <property type="project" value="UniProtKB-KW"/>
</dbReference>
<dbReference type="InterPro" id="IPR044146">
    <property type="entry name" value="S1_Tex"/>
</dbReference>
<dbReference type="FunFam" id="2.40.50.140:FF:000051">
    <property type="entry name" value="RNA-binding transcriptional accessory protein"/>
    <property type="match status" value="1"/>
</dbReference>
<protein>
    <submittedName>
        <fullName evidence="2">RNA helicase transcriptional accessory protein</fullName>
    </submittedName>
</protein>
<dbReference type="InterPro" id="IPR018974">
    <property type="entry name" value="Tex-like_N"/>
</dbReference>
<name>A0A3P7RVZ6_9FIRM</name>
<keyword evidence="2" id="KW-0347">Helicase</keyword>
<dbReference type="PROSITE" id="PS50126">
    <property type="entry name" value="S1"/>
    <property type="match status" value="1"/>
</dbReference>
<organism evidence="2 3">
    <name type="scientific">Petrocella atlantisensis</name>
    <dbReference type="NCBI Taxonomy" id="2173034"/>
    <lineage>
        <taxon>Bacteria</taxon>
        <taxon>Bacillati</taxon>
        <taxon>Bacillota</taxon>
        <taxon>Clostridia</taxon>
        <taxon>Lachnospirales</taxon>
        <taxon>Vallitaleaceae</taxon>
        <taxon>Petrocella</taxon>
    </lineage>
</organism>
<keyword evidence="2" id="KW-0547">Nucleotide-binding</keyword>
<dbReference type="CDD" id="cd05685">
    <property type="entry name" value="S1_Tex"/>
    <property type="match status" value="1"/>
</dbReference>
<dbReference type="Proteomes" id="UP000279029">
    <property type="component" value="Chromosome"/>
</dbReference>
<dbReference type="SUPFAM" id="SSF53098">
    <property type="entry name" value="Ribonuclease H-like"/>
    <property type="match status" value="1"/>
</dbReference>
<sequence length="719" mass="80568">MDINKALQQEFSIQSWQVENTVKLIDEGNTIPFIARYRKEITGSLTDELLRDLYDRLSYLRNLEQKKDQVIATILEQGQMTDALKLKINQAQTLVEVEDIYRPFRPKKKTRATVAKSRGLEPLAMYILLQQGNTSIDEEAKRYVDSEKEVLTIEDAIAGAKDIIAENIADDADYRKYIRAQSFEQGIIQSKAKKDQTASVFEMYYDYEENIKKVAPHRILAINRGEKEKILNVKVIVPEERLIQYLCLKVIKKSDSIYATPIRDAISDAYKRLIAPSIERDIRNELSEKAEEGAIDVFGKNLAQLLMQAPISGKVVLALDPAFRTGCKFAIITGNGKVLETGVVYPTEPHNKIIEAKAKLKPLIQKHKVQLIAIGNGTASRESEIFVAEMLKEIKEKIQYIIVNEAGASVYSASKLGTEEFPEFDVALRSAVSIGRRLQDPLAELVKIDPQSIGVGQYQHDMNQKRLAEALTGVVEDCVNKVGIDLNTASPSLLAYISGISKPLAKNIVAYRESVGVFKNRKELLKVPKLGPKAFEQCAGFLRIQGGKNLLDQTGVHPESYDVTIKLLAKLGLSLEDIQERKVQISKKVSNFETYAKELEVGIPTLTDIVKELDKPGRDPRDEMPAPILRVDVLDMKDLKEGMILKGTVRNVIDFGVFVDIGVHQDGLVHISQMTDRYIKHPLEVVSVGDVVEVQVMKVEIEKKRIGLTMKINSGKSVE</sequence>
<dbReference type="Gene3D" id="1.10.3500.10">
    <property type="entry name" value="Tex N-terminal region-like"/>
    <property type="match status" value="1"/>
</dbReference>
<dbReference type="GO" id="GO:0003729">
    <property type="term" value="F:mRNA binding"/>
    <property type="evidence" value="ECO:0007669"/>
    <property type="project" value="TreeGrafter"/>
</dbReference>
<evidence type="ECO:0000313" key="3">
    <source>
        <dbReference type="Proteomes" id="UP000279029"/>
    </source>
</evidence>
<dbReference type="InterPro" id="IPR010994">
    <property type="entry name" value="RuvA_2-like"/>
</dbReference>
<dbReference type="InterPro" id="IPR023323">
    <property type="entry name" value="Tex-like_dom_sf"/>
</dbReference>
<dbReference type="SMART" id="SM00316">
    <property type="entry name" value="S1"/>
    <property type="match status" value="1"/>
</dbReference>
<dbReference type="Pfam" id="PF12836">
    <property type="entry name" value="HHH_3"/>
    <property type="match status" value="1"/>
</dbReference>
<dbReference type="InterPro" id="IPR032639">
    <property type="entry name" value="Tex_YqgF"/>
</dbReference>
<keyword evidence="2" id="KW-0067">ATP-binding</keyword>
<dbReference type="SUPFAM" id="SSF47781">
    <property type="entry name" value="RuvA domain 2-like"/>
    <property type="match status" value="2"/>
</dbReference>
<dbReference type="OrthoDB" id="9804714at2"/>
<dbReference type="Gene3D" id="3.30.420.140">
    <property type="entry name" value="YqgF/RNase H-like domain"/>
    <property type="match status" value="1"/>
</dbReference>
<keyword evidence="2" id="KW-0378">Hydrolase</keyword>
<gene>
    <name evidence="2" type="primary">tex</name>
    <name evidence="2" type="ORF">PATL70BA_1008</name>
</gene>
<dbReference type="Gene3D" id="1.10.150.310">
    <property type="entry name" value="Tex RuvX-like domain-like"/>
    <property type="match status" value="1"/>
</dbReference>
<dbReference type="GO" id="GO:0006139">
    <property type="term" value="P:nucleobase-containing compound metabolic process"/>
    <property type="evidence" value="ECO:0007669"/>
    <property type="project" value="InterPro"/>
</dbReference>
<accession>A0A3P7RVZ6</accession>
<dbReference type="GO" id="GO:0003735">
    <property type="term" value="F:structural constituent of ribosome"/>
    <property type="evidence" value="ECO:0007669"/>
    <property type="project" value="TreeGrafter"/>
</dbReference>
<dbReference type="Pfam" id="PF17674">
    <property type="entry name" value="HHH_9"/>
    <property type="match status" value="1"/>
</dbReference>
<dbReference type="RefSeq" id="WP_125136306.1">
    <property type="nucleotide sequence ID" value="NZ_LR130778.1"/>
</dbReference>
<dbReference type="InterPro" id="IPR003029">
    <property type="entry name" value="S1_domain"/>
</dbReference>
<dbReference type="SUPFAM" id="SSF158832">
    <property type="entry name" value="Tex N-terminal region-like"/>
    <property type="match status" value="1"/>
</dbReference>
<dbReference type="FunFam" id="1.10.150.310:FF:000001">
    <property type="entry name" value="RNA-binding transcriptional accessory protein"/>
    <property type="match status" value="1"/>
</dbReference>
<evidence type="ECO:0000259" key="1">
    <source>
        <dbReference type="PROSITE" id="PS50126"/>
    </source>
</evidence>
<dbReference type="Pfam" id="PF00575">
    <property type="entry name" value="S1"/>
    <property type="match status" value="1"/>
</dbReference>
<dbReference type="AlphaFoldDB" id="A0A3P7RVZ6"/>
<dbReference type="InterPro" id="IPR041692">
    <property type="entry name" value="HHH_9"/>
</dbReference>
<dbReference type="EMBL" id="LR130778">
    <property type="protein sequence ID" value="VDN46882.1"/>
    <property type="molecule type" value="Genomic_DNA"/>
</dbReference>
<evidence type="ECO:0000313" key="2">
    <source>
        <dbReference type="EMBL" id="VDN46882.1"/>
    </source>
</evidence>
<dbReference type="InterPro" id="IPR012337">
    <property type="entry name" value="RNaseH-like_sf"/>
</dbReference>
<reference evidence="2 3" key="1">
    <citation type="submission" date="2018-09" db="EMBL/GenBank/DDBJ databases">
        <authorList>
            <person name="Postec A."/>
        </authorList>
    </citation>
    <scope>NUCLEOTIDE SEQUENCE [LARGE SCALE GENOMIC DNA]</scope>
    <source>
        <strain evidence="2">70B-A</strain>
    </source>
</reference>
<dbReference type="InterPro" id="IPR006641">
    <property type="entry name" value="YqgF/RNaseH-like_dom"/>
</dbReference>
<dbReference type="Pfam" id="PF22706">
    <property type="entry name" value="Tex_central_region"/>
    <property type="match status" value="1"/>
</dbReference>
<dbReference type="SUPFAM" id="SSF50249">
    <property type="entry name" value="Nucleic acid-binding proteins"/>
    <property type="match status" value="1"/>
</dbReference>
<dbReference type="InterPro" id="IPR037027">
    <property type="entry name" value="YqgF/RNaseH-like_dom_sf"/>
</dbReference>
<dbReference type="Gene3D" id="1.10.10.650">
    <property type="entry name" value="RuvA domain 2-like"/>
    <property type="match status" value="1"/>
</dbReference>
<dbReference type="FunFam" id="1.10.10.650:FF:000001">
    <property type="entry name" value="S1 RNA-binding domain 1"/>
    <property type="match status" value="1"/>
</dbReference>
<dbReference type="InterPro" id="IPR055179">
    <property type="entry name" value="Tex-like_central_region"/>
</dbReference>
<dbReference type="GO" id="GO:0005737">
    <property type="term" value="C:cytoplasm"/>
    <property type="evidence" value="ECO:0007669"/>
    <property type="project" value="UniProtKB-ARBA"/>
</dbReference>
<dbReference type="InterPro" id="IPR012340">
    <property type="entry name" value="NA-bd_OB-fold"/>
</dbReference>
<dbReference type="Pfam" id="PF16921">
    <property type="entry name" value="Tex_YqgF"/>
    <property type="match status" value="1"/>
</dbReference>
<dbReference type="PANTHER" id="PTHR10724">
    <property type="entry name" value="30S RIBOSOMAL PROTEIN S1"/>
    <property type="match status" value="1"/>
</dbReference>